<keyword evidence="3 6" id="KW-0812">Transmembrane</keyword>
<evidence type="ECO:0000256" key="4">
    <source>
        <dbReference type="ARBA" id="ARBA00022989"/>
    </source>
</evidence>
<dbReference type="InterPro" id="IPR003740">
    <property type="entry name" value="YitT"/>
</dbReference>
<evidence type="ECO:0000256" key="6">
    <source>
        <dbReference type="SAM" id="Phobius"/>
    </source>
</evidence>
<dbReference type="PANTHER" id="PTHR33545:SF9">
    <property type="entry name" value="UPF0750 MEMBRANE PROTEIN YITE"/>
    <property type="match status" value="1"/>
</dbReference>
<dbReference type="Pfam" id="PF02588">
    <property type="entry name" value="YitT_membrane"/>
    <property type="match status" value="1"/>
</dbReference>
<keyword evidence="5 6" id="KW-0472">Membrane</keyword>
<evidence type="ECO:0000313" key="7">
    <source>
        <dbReference type="EMBL" id="TWI54439.1"/>
    </source>
</evidence>
<dbReference type="AlphaFoldDB" id="A0A562QCK0"/>
<dbReference type="PROSITE" id="PS51257">
    <property type="entry name" value="PROKAR_LIPOPROTEIN"/>
    <property type="match status" value="1"/>
</dbReference>
<proteinExistence type="predicted"/>
<comment type="subcellular location">
    <subcellularLocation>
        <location evidence="1">Cell membrane</location>
        <topology evidence="1">Multi-pass membrane protein</topology>
    </subcellularLocation>
</comment>
<dbReference type="OrthoDB" id="2182285at2"/>
<dbReference type="PANTHER" id="PTHR33545">
    <property type="entry name" value="UPF0750 MEMBRANE PROTEIN YITT-RELATED"/>
    <property type="match status" value="1"/>
</dbReference>
<dbReference type="EMBL" id="VLKZ01000009">
    <property type="protein sequence ID" value="TWI54439.1"/>
    <property type="molecule type" value="Genomic_DNA"/>
</dbReference>
<gene>
    <name evidence="7" type="ORF">IQ10_02991</name>
</gene>
<keyword evidence="4 6" id="KW-1133">Transmembrane helix</keyword>
<sequence>MKKNKKKSEILSLFFLTAAAMLQGVAMACFLFPHGIASGGAAGLAILFEVWFGWEHSWSLWGLNAFFLILAVRWIGYQSALKTILTVSVTSVTVGIISSFQFEVLFPIYLSGLFGAIIFGIGVGILFRHGASSGGFAIIAHILYKVTGILPGKSMFWMNISIFAIIAMIVDWQLFLFALGTQWISSKVINQVILYKRNSHQTDTSYSM</sequence>
<name>A0A562QCK0_9BACI</name>
<dbReference type="GO" id="GO:0005886">
    <property type="term" value="C:plasma membrane"/>
    <property type="evidence" value="ECO:0007669"/>
    <property type="project" value="UniProtKB-SubCell"/>
</dbReference>
<accession>A0A562QCK0</accession>
<feature type="transmembrane region" description="Helical" evidence="6">
    <location>
        <begin position="156"/>
        <end position="179"/>
    </location>
</feature>
<feature type="transmembrane region" description="Helical" evidence="6">
    <location>
        <begin position="134"/>
        <end position="150"/>
    </location>
</feature>
<feature type="transmembrane region" description="Helical" evidence="6">
    <location>
        <begin position="108"/>
        <end position="127"/>
    </location>
</feature>
<comment type="caution">
    <text evidence="7">The sequence shown here is derived from an EMBL/GenBank/DDBJ whole genome shotgun (WGS) entry which is preliminary data.</text>
</comment>
<feature type="transmembrane region" description="Helical" evidence="6">
    <location>
        <begin position="83"/>
        <end position="102"/>
    </location>
</feature>
<evidence type="ECO:0000256" key="1">
    <source>
        <dbReference type="ARBA" id="ARBA00004651"/>
    </source>
</evidence>
<keyword evidence="8" id="KW-1185">Reference proteome</keyword>
<keyword evidence="2" id="KW-1003">Cell membrane</keyword>
<organism evidence="7 8">
    <name type="scientific">Halalkalibacter nanhaiisediminis</name>
    <dbReference type="NCBI Taxonomy" id="688079"/>
    <lineage>
        <taxon>Bacteria</taxon>
        <taxon>Bacillati</taxon>
        <taxon>Bacillota</taxon>
        <taxon>Bacilli</taxon>
        <taxon>Bacillales</taxon>
        <taxon>Bacillaceae</taxon>
        <taxon>Halalkalibacter</taxon>
    </lineage>
</organism>
<protein>
    <submittedName>
        <fullName evidence="7">Putative 5xTM membrane YitT family protein</fullName>
    </submittedName>
</protein>
<dbReference type="Proteomes" id="UP000315711">
    <property type="component" value="Unassembled WGS sequence"/>
</dbReference>
<dbReference type="InterPro" id="IPR051461">
    <property type="entry name" value="UPF0750_membrane"/>
</dbReference>
<evidence type="ECO:0000256" key="3">
    <source>
        <dbReference type="ARBA" id="ARBA00022692"/>
    </source>
</evidence>
<evidence type="ECO:0000256" key="5">
    <source>
        <dbReference type="ARBA" id="ARBA00023136"/>
    </source>
</evidence>
<reference evidence="7 8" key="1">
    <citation type="journal article" date="2015" name="Stand. Genomic Sci.">
        <title>Genomic Encyclopedia of Bacterial and Archaeal Type Strains, Phase III: the genomes of soil and plant-associated and newly described type strains.</title>
        <authorList>
            <person name="Whitman W.B."/>
            <person name="Woyke T."/>
            <person name="Klenk H.P."/>
            <person name="Zhou Y."/>
            <person name="Lilburn T.G."/>
            <person name="Beck B.J."/>
            <person name="De Vos P."/>
            <person name="Vandamme P."/>
            <person name="Eisen J.A."/>
            <person name="Garrity G."/>
            <person name="Hugenholtz P."/>
            <person name="Kyrpides N.C."/>
        </authorList>
    </citation>
    <scope>NUCLEOTIDE SEQUENCE [LARGE SCALE GENOMIC DNA]</scope>
    <source>
        <strain evidence="7 8">CGMCC 1.10116</strain>
    </source>
</reference>
<evidence type="ECO:0000256" key="2">
    <source>
        <dbReference type="ARBA" id="ARBA00022475"/>
    </source>
</evidence>
<feature type="transmembrane region" description="Helical" evidence="6">
    <location>
        <begin position="58"/>
        <end position="76"/>
    </location>
</feature>
<dbReference type="RefSeq" id="WP_144451235.1">
    <property type="nucleotide sequence ID" value="NZ_VLKZ01000009.1"/>
</dbReference>
<evidence type="ECO:0000313" key="8">
    <source>
        <dbReference type="Proteomes" id="UP000315711"/>
    </source>
</evidence>